<dbReference type="SUPFAM" id="SSF55298">
    <property type="entry name" value="YjgF-like"/>
    <property type="match status" value="1"/>
</dbReference>
<dbReference type="AlphaFoldDB" id="A0A561EXT9"/>
<dbReference type="Pfam" id="PF01042">
    <property type="entry name" value="Ribonuc_L-PSP"/>
    <property type="match status" value="1"/>
</dbReference>
<dbReference type="PANTHER" id="PTHR11803">
    <property type="entry name" value="2-IMINOBUTANOATE/2-IMINOPROPANOATE DEAMINASE RIDA"/>
    <property type="match status" value="1"/>
</dbReference>
<gene>
    <name evidence="1" type="ORF">FB465_5580</name>
</gene>
<dbReference type="InterPro" id="IPR035959">
    <property type="entry name" value="RutC-like_sf"/>
</dbReference>
<dbReference type="CDD" id="cd00448">
    <property type="entry name" value="YjgF_YER057c_UK114_family"/>
    <property type="match status" value="1"/>
</dbReference>
<dbReference type="EMBL" id="VIVR01000001">
    <property type="protein sequence ID" value="TWE20426.1"/>
    <property type="molecule type" value="Genomic_DNA"/>
</dbReference>
<evidence type="ECO:0000313" key="1">
    <source>
        <dbReference type="EMBL" id="TWE20426.1"/>
    </source>
</evidence>
<accession>A0A561EXT9</accession>
<dbReference type="OrthoDB" id="8684161at2"/>
<name>A0A561EXT9_9ACTN</name>
<dbReference type="GO" id="GO:0019239">
    <property type="term" value="F:deaminase activity"/>
    <property type="evidence" value="ECO:0007669"/>
    <property type="project" value="TreeGrafter"/>
</dbReference>
<organism evidence="1 2">
    <name type="scientific">Kitasatospora atroaurantiaca</name>
    <dbReference type="NCBI Taxonomy" id="285545"/>
    <lineage>
        <taxon>Bacteria</taxon>
        <taxon>Bacillati</taxon>
        <taxon>Actinomycetota</taxon>
        <taxon>Actinomycetes</taxon>
        <taxon>Kitasatosporales</taxon>
        <taxon>Streptomycetaceae</taxon>
        <taxon>Kitasatospora</taxon>
    </lineage>
</organism>
<dbReference type="InterPro" id="IPR006175">
    <property type="entry name" value="YjgF/YER057c/UK114"/>
</dbReference>
<comment type="caution">
    <text evidence="1">The sequence shown here is derived from an EMBL/GenBank/DDBJ whole genome shotgun (WGS) entry which is preliminary data.</text>
</comment>
<dbReference type="Proteomes" id="UP000318416">
    <property type="component" value="Unassembled WGS sequence"/>
</dbReference>
<protein>
    <submittedName>
        <fullName evidence="1">Reactive intermediate/imine deaminase</fullName>
    </submittedName>
</protein>
<dbReference type="GO" id="GO:0005829">
    <property type="term" value="C:cytosol"/>
    <property type="evidence" value="ECO:0007669"/>
    <property type="project" value="TreeGrafter"/>
</dbReference>
<keyword evidence="2" id="KW-1185">Reference proteome</keyword>
<proteinExistence type="predicted"/>
<sequence length="141" mass="15474">MTEQPQFGEKTEIRTDGAPAPAWMFSQGVRKGPILQVSGQGPQDPVTAEYLHPGDVGAQTRRTLENVKAIVEAGGGTIEDVVMFRVYLTKRSDFPLMNEVYAQFIEENIKPGGVKPCRTTIFVELPQEPMLVEIDAQAVLG</sequence>
<dbReference type="Gene3D" id="3.30.1330.40">
    <property type="entry name" value="RutC-like"/>
    <property type="match status" value="1"/>
</dbReference>
<dbReference type="RefSeq" id="WP_145794769.1">
    <property type="nucleotide sequence ID" value="NZ_BAAABR010000047.1"/>
</dbReference>
<dbReference type="PANTHER" id="PTHR11803:SF39">
    <property type="entry name" value="2-IMINOBUTANOATE_2-IMINOPROPANOATE DEAMINASE"/>
    <property type="match status" value="1"/>
</dbReference>
<reference evidence="1 2" key="1">
    <citation type="submission" date="2019-06" db="EMBL/GenBank/DDBJ databases">
        <title>Sequencing the genomes of 1000 actinobacteria strains.</title>
        <authorList>
            <person name="Klenk H.-P."/>
        </authorList>
    </citation>
    <scope>NUCLEOTIDE SEQUENCE [LARGE SCALE GENOMIC DNA]</scope>
    <source>
        <strain evidence="1 2">DSM 41649</strain>
    </source>
</reference>
<evidence type="ECO:0000313" key="2">
    <source>
        <dbReference type="Proteomes" id="UP000318416"/>
    </source>
</evidence>